<accession>A0ABP6VH71</accession>
<keyword evidence="4" id="KW-1185">Reference proteome</keyword>
<evidence type="ECO:0000259" key="2">
    <source>
        <dbReference type="Pfam" id="PF06259"/>
    </source>
</evidence>
<evidence type="ECO:0000256" key="1">
    <source>
        <dbReference type="SAM" id="Coils"/>
    </source>
</evidence>
<organism evidence="3 4">
    <name type="scientific">Nocardioides daeguensis</name>
    <dbReference type="NCBI Taxonomy" id="908359"/>
    <lineage>
        <taxon>Bacteria</taxon>
        <taxon>Bacillati</taxon>
        <taxon>Actinomycetota</taxon>
        <taxon>Actinomycetes</taxon>
        <taxon>Propionibacteriales</taxon>
        <taxon>Nocardioidaceae</taxon>
        <taxon>Nocardioides</taxon>
    </lineage>
</organism>
<dbReference type="Gene3D" id="1.10.287.1490">
    <property type="match status" value="1"/>
</dbReference>
<proteinExistence type="predicted"/>
<keyword evidence="1" id="KW-0175">Coiled coil</keyword>
<dbReference type="Proteomes" id="UP001500301">
    <property type="component" value="Unassembled WGS sequence"/>
</dbReference>
<feature type="domain" description="DUF1023" evidence="2">
    <location>
        <begin position="325"/>
        <end position="494"/>
    </location>
</feature>
<dbReference type="InterPro" id="IPR010427">
    <property type="entry name" value="DUF1023"/>
</dbReference>
<sequence>MDRARRRRGGGELAVTLVYVPAQVPPCPPLTSTPTGAQDLATDLRAAAIAVKNVQGRAASVAAPAWQGDTAVAHDHAATQVAARLEAAEAALDMAVTAADRFAARLSRLFVRLTRINADRAEVNERIEELATEVAAATDDSRLSELRARADVLHGRATALRDRIEGWKAARDQAEDDVVAALQGLDSVAEGQAAAADPSRPRTGDLTRQLRRLRGDPVALAAWWRGLRRAEQEALTTEHPGLVGNTAGVPMADRDEANRGELARDLDFYRQRDEDGQLTGKQERALDNARSVDDALDEYADQTDDTGAHLTTLLAFTPDLHSGDGGVAVGFGDPDTADHVSVNVPGLTTDTSSVGSNLDKTYDLHLAALEEERGSVATVYWADYDAPSGNPLNPLDPLGQADFDGVALTGKAEAGGERFSDFVDGVRGSDQGPPAHLTAIGHSYGSTAVGHALADGVPVDDAVLLGSPGVPADTAGELTEADVWVGSKDHDPVSLLGGGDRGGLGALGHDPADTAFGGTRFETGDGALRAEELLHNHTSYFTGTSLANLAHVVAGADDEVSEQPPRGAPGGSHLTLPELLVAAGSATAAEGIADAAAWTWEHSKLGGML</sequence>
<comment type="caution">
    <text evidence="3">The sequence shown here is derived from an EMBL/GenBank/DDBJ whole genome shotgun (WGS) entry which is preliminary data.</text>
</comment>
<dbReference type="EMBL" id="BAABBB010000009">
    <property type="protein sequence ID" value="GAA3533515.1"/>
    <property type="molecule type" value="Genomic_DNA"/>
</dbReference>
<evidence type="ECO:0000313" key="4">
    <source>
        <dbReference type="Proteomes" id="UP001500301"/>
    </source>
</evidence>
<feature type="coiled-coil region" evidence="1">
    <location>
        <begin position="113"/>
        <end position="177"/>
    </location>
</feature>
<gene>
    <name evidence="3" type="ORF">GCM10022263_22340</name>
</gene>
<dbReference type="Pfam" id="PF06259">
    <property type="entry name" value="Abhydrolase_8"/>
    <property type="match status" value="1"/>
</dbReference>
<name>A0ABP6VH71_9ACTN</name>
<reference evidence="4" key="1">
    <citation type="journal article" date="2019" name="Int. J. Syst. Evol. Microbiol.">
        <title>The Global Catalogue of Microorganisms (GCM) 10K type strain sequencing project: providing services to taxonomists for standard genome sequencing and annotation.</title>
        <authorList>
            <consortium name="The Broad Institute Genomics Platform"/>
            <consortium name="The Broad Institute Genome Sequencing Center for Infectious Disease"/>
            <person name="Wu L."/>
            <person name="Ma J."/>
        </authorList>
    </citation>
    <scope>NUCLEOTIDE SEQUENCE [LARGE SCALE GENOMIC DNA]</scope>
    <source>
        <strain evidence="4">JCM 17460</strain>
    </source>
</reference>
<evidence type="ECO:0000313" key="3">
    <source>
        <dbReference type="EMBL" id="GAA3533515.1"/>
    </source>
</evidence>
<protein>
    <recommendedName>
        <fullName evidence="2">DUF1023 domain-containing protein</fullName>
    </recommendedName>
</protein>